<keyword evidence="6" id="KW-0862">Zinc</keyword>
<evidence type="ECO:0000256" key="8">
    <source>
        <dbReference type="ARBA" id="ARBA00023239"/>
    </source>
</evidence>
<evidence type="ECO:0000256" key="7">
    <source>
        <dbReference type="ARBA" id="ARBA00023027"/>
    </source>
</evidence>
<dbReference type="Proteomes" id="UP000659630">
    <property type="component" value="Unassembled WGS sequence"/>
</dbReference>
<evidence type="ECO:0000256" key="2">
    <source>
        <dbReference type="ARBA" id="ARBA00001941"/>
    </source>
</evidence>
<dbReference type="CDD" id="cd08195">
    <property type="entry name" value="DHQS"/>
    <property type="match status" value="1"/>
</dbReference>
<dbReference type="PANTHER" id="PTHR43622">
    <property type="entry name" value="3-DEHYDROQUINATE SYNTHASE"/>
    <property type="match status" value="1"/>
</dbReference>
<dbReference type="AlphaFoldDB" id="A0A923L0I8"/>
<evidence type="ECO:0000313" key="12">
    <source>
        <dbReference type="EMBL" id="MBC5580417.1"/>
    </source>
</evidence>
<dbReference type="SUPFAM" id="SSF56796">
    <property type="entry name" value="Dehydroquinate synthase-like"/>
    <property type="match status" value="1"/>
</dbReference>
<keyword evidence="9" id="KW-0170">Cobalt</keyword>
<dbReference type="GO" id="GO:0009073">
    <property type="term" value="P:aromatic amino acid family biosynthetic process"/>
    <property type="evidence" value="ECO:0007669"/>
    <property type="project" value="InterPro"/>
</dbReference>
<keyword evidence="13" id="KW-1185">Reference proteome</keyword>
<comment type="cofactor">
    <cofactor evidence="3">
        <name>Zn(2+)</name>
        <dbReference type="ChEBI" id="CHEBI:29105"/>
    </cofactor>
</comment>
<dbReference type="GO" id="GO:0046872">
    <property type="term" value="F:metal ion binding"/>
    <property type="evidence" value="ECO:0007669"/>
    <property type="project" value="UniProtKB-KW"/>
</dbReference>
<gene>
    <name evidence="12" type="ORF">H8S23_02750</name>
</gene>
<dbReference type="GO" id="GO:0000166">
    <property type="term" value="F:nucleotide binding"/>
    <property type="evidence" value="ECO:0007669"/>
    <property type="project" value="UniProtKB-KW"/>
</dbReference>
<dbReference type="PANTHER" id="PTHR43622:SF1">
    <property type="entry name" value="3-DEHYDROQUINATE SYNTHASE"/>
    <property type="match status" value="1"/>
</dbReference>
<organism evidence="12 13">
    <name type="scientific">Anaerofilum hominis</name>
    <dbReference type="NCBI Taxonomy" id="2763016"/>
    <lineage>
        <taxon>Bacteria</taxon>
        <taxon>Bacillati</taxon>
        <taxon>Bacillota</taxon>
        <taxon>Clostridia</taxon>
        <taxon>Eubacteriales</taxon>
        <taxon>Oscillospiraceae</taxon>
        <taxon>Anaerofilum</taxon>
    </lineage>
</organism>
<feature type="domain" description="3-dehydroquinate synthase C-terminal" evidence="11">
    <location>
        <begin position="170"/>
        <end position="298"/>
    </location>
</feature>
<dbReference type="InterPro" id="IPR030960">
    <property type="entry name" value="DHQS/DOIS_N"/>
</dbReference>
<accession>A0A923L0I8</accession>
<keyword evidence="4" id="KW-0479">Metal-binding</keyword>
<keyword evidence="8" id="KW-0456">Lyase</keyword>
<proteinExistence type="predicted"/>
<dbReference type="Gene3D" id="1.20.1090.10">
    <property type="entry name" value="Dehydroquinate synthase-like - alpha domain"/>
    <property type="match status" value="1"/>
</dbReference>
<keyword evidence="5" id="KW-0547">Nucleotide-binding</keyword>
<evidence type="ECO:0000256" key="9">
    <source>
        <dbReference type="ARBA" id="ARBA00023285"/>
    </source>
</evidence>
<evidence type="ECO:0000256" key="1">
    <source>
        <dbReference type="ARBA" id="ARBA00001911"/>
    </source>
</evidence>
<comment type="cofactor">
    <cofactor evidence="2">
        <name>Co(2+)</name>
        <dbReference type="ChEBI" id="CHEBI:48828"/>
    </cofactor>
</comment>
<dbReference type="InterPro" id="IPR030963">
    <property type="entry name" value="DHQ_synth_fam"/>
</dbReference>
<evidence type="ECO:0000259" key="10">
    <source>
        <dbReference type="Pfam" id="PF01761"/>
    </source>
</evidence>
<evidence type="ECO:0000256" key="3">
    <source>
        <dbReference type="ARBA" id="ARBA00001947"/>
    </source>
</evidence>
<comment type="cofactor">
    <cofactor evidence="1">
        <name>NAD(+)</name>
        <dbReference type="ChEBI" id="CHEBI:57540"/>
    </cofactor>
</comment>
<name>A0A923L0I8_9FIRM</name>
<feature type="domain" description="3-dehydroquinate synthase N-terminal" evidence="10">
    <location>
        <begin position="57"/>
        <end position="168"/>
    </location>
</feature>
<keyword evidence="7" id="KW-0520">NAD</keyword>
<evidence type="ECO:0000256" key="4">
    <source>
        <dbReference type="ARBA" id="ARBA00022723"/>
    </source>
</evidence>
<comment type="caution">
    <text evidence="12">The sequence shown here is derived from an EMBL/GenBank/DDBJ whole genome shotgun (WGS) entry which is preliminary data.</text>
</comment>
<evidence type="ECO:0000256" key="5">
    <source>
        <dbReference type="ARBA" id="ARBA00022741"/>
    </source>
</evidence>
<dbReference type="Gene3D" id="3.40.50.1970">
    <property type="match status" value="1"/>
</dbReference>
<dbReference type="Pfam" id="PF24621">
    <property type="entry name" value="DHQS_C"/>
    <property type="match status" value="1"/>
</dbReference>
<protein>
    <submittedName>
        <fullName evidence="12">3-dehydroquinate synthase</fullName>
    </submittedName>
</protein>
<dbReference type="PIRSF" id="PIRSF001455">
    <property type="entry name" value="DHQ_synth"/>
    <property type="match status" value="1"/>
</dbReference>
<sequence length="338" mass="35822">MALGENSYDILLERGLLERAGKLLDLDRRVLIVTDTGVPQRYAALLAGQCAAPVTARVEQGEGAKSFAVLEGLLKTMLAENFSRSDCVVALGGGVVGDLAGFAAACYMRGVDFYNIPTTALAQIDSSIGGKVAVNLGGVKNVAGAFYQPRRVLVDPALLSTLPPRQLANGMAEAIKAGVVGDEPLLALFEQEDAQGRLEEILLRSLRFKQRIVEQDEKESGPRKLLNFGHTIGHGIESVYGLGGLLHGECVALGMLPMCTSPALRARLEAVLRQNGLPTRAAFDPAAVFAGLCHDKKAADGQVTIVTADRAGAARLETVPLERLRTLLEREAKEGIGA</sequence>
<evidence type="ECO:0000313" key="13">
    <source>
        <dbReference type="Proteomes" id="UP000659630"/>
    </source>
</evidence>
<dbReference type="GO" id="GO:0003856">
    <property type="term" value="F:3-dehydroquinate synthase activity"/>
    <property type="evidence" value="ECO:0007669"/>
    <property type="project" value="TreeGrafter"/>
</dbReference>
<evidence type="ECO:0000259" key="11">
    <source>
        <dbReference type="Pfam" id="PF24621"/>
    </source>
</evidence>
<reference evidence="12" key="1">
    <citation type="submission" date="2020-08" db="EMBL/GenBank/DDBJ databases">
        <title>Genome public.</title>
        <authorList>
            <person name="Liu C."/>
            <person name="Sun Q."/>
        </authorList>
    </citation>
    <scope>NUCLEOTIDE SEQUENCE</scope>
    <source>
        <strain evidence="12">BX8</strain>
    </source>
</reference>
<evidence type="ECO:0000256" key="6">
    <source>
        <dbReference type="ARBA" id="ARBA00022833"/>
    </source>
</evidence>
<dbReference type="Pfam" id="PF01761">
    <property type="entry name" value="DHQ_synthase"/>
    <property type="match status" value="1"/>
</dbReference>
<dbReference type="EMBL" id="JACONZ010000001">
    <property type="protein sequence ID" value="MBC5580417.1"/>
    <property type="molecule type" value="Genomic_DNA"/>
</dbReference>
<dbReference type="InterPro" id="IPR050071">
    <property type="entry name" value="Dehydroquinate_synthase"/>
</dbReference>
<dbReference type="InterPro" id="IPR056179">
    <property type="entry name" value="DHQS_C"/>
</dbReference>
<dbReference type="FunFam" id="3.40.50.1970:FF:000007">
    <property type="entry name" value="Pentafunctional AROM polypeptide"/>
    <property type="match status" value="1"/>
</dbReference>